<organism evidence="1 2">
    <name type="scientific">Dendrobium thyrsiflorum</name>
    <name type="common">Pinecone-like raceme dendrobium</name>
    <name type="synonym">Orchid</name>
    <dbReference type="NCBI Taxonomy" id="117978"/>
    <lineage>
        <taxon>Eukaryota</taxon>
        <taxon>Viridiplantae</taxon>
        <taxon>Streptophyta</taxon>
        <taxon>Embryophyta</taxon>
        <taxon>Tracheophyta</taxon>
        <taxon>Spermatophyta</taxon>
        <taxon>Magnoliopsida</taxon>
        <taxon>Liliopsida</taxon>
        <taxon>Asparagales</taxon>
        <taxon>Orchidaceae</taxon>
        <taxon>Epidendroideae</taxon>
        <taxon>Malaxideae</taxon>
        <taxon>Dendrobiinae</taxon>
        <taxon>Dendrobium</taxon>
    </lineage>
</organism>
<evidence type="ECO:0000313" key="1">
    <source>
        <dbReference type="EMBL" id="KAL0910013.1"/>
    </source>
</evidence>
<name>A0ABD0UBD1_DENTH</name>
<protein>
    <submittedName>
        <fullName evidence="1">Uncharacterized protein</fullName>
    </submittedName>
</protein>
<accession>A0ABD0UBD1</accession>
<dbReference type="AlphaFoldDB" id="A0ABD0UBD1"/>
<evidence type="ECO:0000313" key="2">
    <source>
        <dbReference type="Proteomes" id="UP001552299"/>
    </source>
</evidence>
<proteinExistence type="predicted"/>
<reference evidence="1 2" key="1">
    <citation type="journal article" date="2024" name="Plant Biotechnol. J.">
        <title>Dendrobium thyrsiflorum genome and its molecular insights into genes involved in important horticultural traits.</title>
        <authorList>
            <person name="Chen B."/>
            <person name="Wang J.Y."/>
            <person name="Zheng P.J."/>
            <person name="Li K.L."/>
            <person name="Liang Y.M."/>
            <person name="Chen X.F."/>
            <person name="Zhang C."/>
            <person name="Zhao X."/>
            <person name="He X."/>
            <person name="Zhang G.Q."/>
            <person name="Liu Z.J."/>
            <person name="Xu Q."/>
        </authorList>
    </citation>
    <scope>NUCLEOTIDE SEQUENCE [LARGE SCALE GENOMIC DNA]</scope>
    <source>
        <strain evidence="1">GZMU011</strain>
    </source>
</reference>
<dbReference type="EMBL" id="JANQDX010000016">
    <property type="protein sequence ID" value="KAL0910013.1"/>
    <property type="molecule type" value="Genomic_DNA"/>
</dbReference>
<comment type="caution">
    <text evidence="1">The sequence shown here is derived from an EMBL/GenBank/DDBJ whole genome shotgun (WGS) entry which is preliminary data.</text>
</comment>
<gene>
    <name evidence="1" type="ORF">M5K25_020934</name>
</gene>
<sequence>MDVGKFESLIFKIENFTILYLKRMVGEWMMDPIKIPWFRHPGPSWSLVYLVRGVSRPNLTEGSLSAAMGCFVQGYHVDRGFDAIGEHTGAGHNRNIVMPFGGESPGSEGPEQNFGNLPASPPFREKLRETWSPATLEKTCTVEAAKRRSGLGPKLSSGYGRSWSRLQLEKRERSELGQRSDGVRLDKAGKIDARVRCRIGEVQALVCGDVGRKVGEKFLPSFSLSLSVDWRRVERLGDWSYARSVQQRAGVGLAEGLLKEYGGGDGPTAENLTILFILLVKIENLDGLRADVLLPRATQETKSEIFDLFANVNLVISLNKKDVNNKFDSDQAKAVDYRMESSSNSEVRNEAREAYEVAGSDCAESINDVYENEANDPPTIPLRCRKEIVFLIDSRTNHELSQCPVKGTVQLSGTPLAGPAKSNLPFEHCI</sequence>
<keyword evidence="2" id="KW-1185">Reference proteome</keyword>
<dbReference type="Proteomes" id="UP001552299">
    <property type="component" value="Unassembled WGS sequence"/>
</dbReference>